<organism evidence="3 4">
    <name type="scientific">Talaromyces proteolyticus</name>
    <dbReference type="NCBI Taxonomy" id="1131652"/>
    <lineage>
        <taxon>Eukaryota</taxon>
        <taxon>Fungi</taxon>
        <taxon>Dikarya</taxon>
        <taxon>Ascomycota</taxon>
        <taxon>Pezizomycotina</taxon>
        <taxon>Eurotiomycetes</taxon>
        <taxon>Eurotiomycetidae</taxon>
        <taxon>Eurotiales</taxon>
        <taxon>Trichocomaceae</taxon>
        <taxon>Talaromyces</taxon>
        <taxon>Talaromyces sect. Bacilispori</taxon>
    </lineage>
</organism>
<reference evidence="3" key="1">
    <citation type="submission" date="2021-12" db="EMBL/GenBank/DDBJ databases">
        <title>Convergent genome expansion in fungi linked to evolution of root-endophyte symbiosis.</title>
        <authorList>
            <consortium name="DOE Joint Genome Institute"/>
            <person name="Ke Y.-H."/>
            <person name="Bonito G."/>
            <person name="Liao H.-L."/>
            <person name="Looney B."/>
            <person name="Rojas-Flechas A."/>
            <person name="Nash J."/>
            <person name="Hameed K."/>
            <person name="Schadt C."/>
            <person name="Martin F."/>
            <person name="Crous P.W."/>
            <person name="Miettinen O."/>
            <person name="Magnuson J.K."/>
            <person name="Labbe J."/>
            <person name="Jacobson D."/>
            <person name="Doktycz M.J."/>
            <person name="Veneault-Fourrey C."/>
            <person name="Kuo A."/>
            <person name="Mondo S."/>
            <person name="Calhoun S."/>
            <person name="Riley R."/>
            <person name="Ohm R."/>
            <person name="LaButti K."/>
            <person name="Andreopoulos B."/>
            <person name="Pangilinan J."/>
            <person name="Nolan M."/>
            <person name="Tritt A."/>
            <person name="Clum A."/>
            <person name="Lipzen A."/>
            <person name="Daum C."/>
            <person name="Barry K."/>
            <person name="Grigoriev I.V."/>
            <person name="Vilgalys R."/>
        </authorList>
    </citation>
    <scope>NUCLEOTIDE SEQUENCE</scope>
    <source>
        <strain evidence="3">PMI_201</strain>
    </source>
</reference>
<sequence length="540" mass="61891">MRHFWERYPTQIDIRNADTQQGEITMWLYSPSAEPMDLRPYHDGLGQKTYDDQLDALQITYEDWEAGLGTPYGIARTNEIYLYASESTPTAATLSGIVEEIRNPPVLVVQSEDIHRTEAFGSYWSPQSTWLQSTPQTAQISHNLDFLFTYYQNQIAQRRWYGFWDHGDIMHTYDADRHTWRYDIGGYAWDNSELSPDLWLWLYFLCTRREDLFRVAENLTRHTSEVDMYHLGPLRGLGTRHGVQHWSDSCKQARVSNALYRRYFYYLTGGDERIGDILHEALDAEDKFRRLDPYRKVRKDKGLSVQYDSNSEALISLGTDWSALAAAWLVEWERRGPRWESARSKLFTSIQGIIDLKNGFVTGQALLHLDSGRIRPPPVDHENNGHVQVSHLSAMFGLVETCADIIDALAGIDTPLFKPFRSAWLDYCVHFNGPATAQIGRYGTAFPKLILRQGHSRLTAYAARELGDGHLAHRAWREFYNGDGYAPSVPWKTQYIDGSRVPVAVEEASWVSTNITALYGLAAIQGLAWNADFISQNLNI</sequence>
<dbReference type="Pfam" id="PF21346">
    <property type="entry name" value="PcRGLX_3rd"/>
    <property type="match status" value="1"/>
</dbReference>
<name>A0AAD4KI81_9EURO</name>
<dbReference type="PANTHER" id="PTHR40081:SF1">
    <property type="entry name" value="TAT PATHWAY SIGNAL SEQUENCE DOMAIN PROTEIN"/>
    <property type="match status" value="1"/>
</dbReference>
<dbReference type="Proteomes" id="UP001201262">
    <property type="component" value="Unassembled WGS sequence"/>
</dbReference>
<dbReference type="RefSeq" id="XP_046067100.1">
    <property type="nucleotide sequence ID" value="XM_046217369.1"/>
</dbReference>
<keyword evidence="4" id="KW-1185">Reference proteome</keyword>
<comment type="caution">
    <text evidence="3">The sequence shown here is derived from an EMBL/GenBank/DDBJ whole genome shotgun (WGS) entry which is preliminary data.</text>
</comment>
<dbReference type="InterPro" id="IPR045793">
    <property type="entry name" value="PcRGLX/YetA-like"/>
</dbReference>
<dbReference type="Pfam" id="PF21345">
    <property type="entry name" value="PcRGLX_2nd"/>
    <property type="match status" value="1"/>
</dbReference>
<accession>A0AAD4KI81</accession>
<dbReference type="InterPro" id="IPR048331">
    <property type="entry name" value="PcRGLX/YetA_3rd"/>
</dbReference>
<dbReference type="GeneID" id="70247656"/>
<evidence type="ECO:0000313" key="3">
    <source>
        <dbReference type="EMBL" id="KAH8690904.1"/>
    </source>
</evidence>
<gene>
    <name evidence="3" type="ORF">BGW36DRAFT_389574</name>
</gene>
<feature type="domain" description="PcRGLX/YetA-like central beta-sandwich" evidence="1">
    <location>
        <begin position="1"/>
        <end position="96"/>
    </location>
</feature>
<dbReference type="AlphaFoldDB" id="A0AAD4KI81"/>
<proteinExistence type="predicted"/>
<dbReference type="InterPro" id="IPR048330">
    <property type="entry name" value="PcRGLX/YetA_2nd"/>
</dbReference>
<feature type="domain" description="PcRGLX/YetA-like C-terminal alpha/alpha toroid" evidence="2">
    <location>
        <begin position="104"/>
        <end position="532"/>
    </location>
</feature>
<protein>
    <recommendedName>
        <fullName evidence="5">Tat pathway signal sequence domain protein</fullName>
    </recommendedName>
</protein>
<evidence type="ECO:0000313" key="4">
    <source>
        <dbReference type="Proteomes" id="UP001201262"/>
    </source>
</evidence>
<evidence type="ECO:0000259" key="2">
    <source>
        <dbReference type="Pfam" id="PF21346"/>
    </source>
</evidence>
<dbReference type="EMBL" id="JAJTJA010000013">
    <property type="protein sequence ID" value="KAH8690904.1"/>
    <property type="molecule type" value="Genomic_DNA"/>
</dbReference>
<evidence type="ECO:0000259" key="1">
    <source>
        <dbReference type="Pfam" id="PF21345"/>
    </source>
</evidence>
<evidence type="ECO:0008006" key="5">
    <source>
        <dbReference type="Google" id="ProtNLM"/>
    </source>
</evidence>
<dbReference type="PANTHER" id="PTHR40081">
    <property type="entry name" value="CONCANAVALIN A-LIKE LECTIN/GLUCANASE"/>
    <property type="match status" value="1"/>
</dbReference>